<evidence type="ECO:0000313" key="4">
    <source>
        <dbReference type="Proteomes" id="UP000030664"/>
    </source>
</evidence>
<evidence type="ECO:0000256" key="1">
    <source>
        <dbReference type="SAM" id="Phobius"/>
    </source>
</evidence>
<accession>A0A0B0DEN0</accession>
<organism evidence="3 4">
    <name type="scientific">Kocuria marina</name>
    <dbReference type="NCBI Taxonomy" id="223184"/>
    <lineage>
        <taxon>Bacteria</taxon>
        <taxon>Bacillati</taxon>
        <taxon>Actinomycetota</taxon>
        <taxon>Actinomycetes</taxon>
        <taxon>Micrococcales</taxon>
        <taxon>Micrococcaceae</taxon>
        <taxon>Kocuria</taxon>
    </lineage>
</organism>
<dbReference type="EMBL" id="JROM01000019">
    <property type="protein sequence ID" value="KHE74647.1"/>
    <property type="molecule type" value="Genomic_DNA"/>
</dbReference>
<reference evidence="3 4" key="1">
    <citation type="submission" date="2014-09" db="EMBL/GenBank/DDBJ databases">
        <title>High-quality draft genome sequence of Kocuria marina SO9-6, an actinobacterium isolated from a copper mine.</title>
        <authorList>
            <person name="Castro D.B."/>
            <person name="Pereira L.B."/>
            <person name="Silva M.V."/>
            <person name="Silva B.P."/>
            <person name="Zanardi B.R."/>
            <person name="Carlos C."/>
            <person name="Belgini D.R."/>
            <person name="Limache E.G."/>
            <person name="Lacerda G.V."/>
            <person name="Nery M.B."/>
            <person name="Gomes M.B."/>
            <person name="Souza S."/>
            <person name="Silva T.M."/>
            <person name="Rodrigues V.D."/>
            <person name="Paulino L.C."/>
            <person name="Vicentini R."/>
            <person name="Ferraz L.F."/>
            <person name="Ottoboni L.M."/>
        </authorList>
    </citation>
    <scope>NUCLEOTIDE SEQUENCE [LARGE SCALE GENOMIC DNA]</scope>
    <source>
        <strain evidence="3 4">SO9-6</strain>
    </source>
</reference>
<protein>
    <recommendedName>
        <fullName evidence="2">DUF8175 domain-containing protein</fullName>
    </recommendedName>
</protein>
<dbReference type="InterPro" id="IPR058488">
    <property type="entry name" value="DUF8175"/>
</dbReference>
<dbReference type="eggNOG" id="ENOG5031YE6">
    <property type="taxonomic scope" value="Bacteria"/>
</dbReference>
<evidence type="ECO:0000259" key="2">
    <source>
        <dbReference type="Pfam" id="PF26526"/>
    </source>
</evidence>
<keyword evidence="1" id="KW-0472">Membrane</keyword>
<evidence type="ECO:0000313" key="3">
    <source>
        <dbReference type="EMBL" id="KHE74647.1"/>
    </source>
</evidence>
<keyword evidence="1" id="KW-0812">Transmembrane</keyword>
<sequence>MDTNNNNATRPRPRWFGPALIALVLLLVTVAGWTIRNLTAPDEVQAPTTPAASTAPTQGAAEAAAPASGEDFAWDCQAQLSTDTSSVADEAPEVLDWVAAGYNVVPSSDEFGGCERRDSGLRAGYAHSEAGSLMAAATYAMALDPSVSEDAAKDSEVAIAEGPNRDRLEEKAQRIRDGLEEAKGGLAASSATLIGYSQDHYTDEAASYQLIYDLPSENGLTQTIAGQVDLVWEDGDWKLDPASGTSMITGDQHQGQPYVEWGPKS</sequence>
<dbReference type="Proteomes" id="UP000030664">
    <property type="component" value="Unassembled WGS sequence"/>
</dbReference>
<feature type="domain" description="DUF8175" evidence="2">
    <location>
        <begin position="70"/>
        <end position="246"/>
    </location>
</feature>
<feature type="transmembrane region" description="Helical" evidence="1">
    <location>
        <begin position="15"/>
        <end position="35"/>
    </location>
</feature>
<gene>
    <name evidence="3" type="ORF">AS25_05705</name>
</gene>
<dbReference type="RefSeq" id="WP_035963085.1">
    <property type="nucleotide sequence ID" value="NZ_JROM01000019.1"/>
</dbReference>
<keyword evidence="1" id="KW-1133">Transmembrane helix</keyword>
<dbReference type="Pfam" id="PF26526">
    <property type="entry name" value="DUF8175"/>
    <property type="match status" value="1"/>
</dbReference>
<dbReference type="AlphaFoldDB" id="A0A0B0DEN0"/>
<name>A0A0B0DEN0_9MICC</name>
<comment type="caution">
    <text evidence="3">The sequence shown here is derived from an EMBL/GenBank/DDBJ whole genome shotgun (WGS) entry which is preliminary data.</text>
</comment>
<proteinExistence type="predicted"/>